<dbReference type="Gene3D" id="2.60.40.760">
    <property type="entry name" value="Expansin, cellulose-binding-like domain"/>
    <property type="match status" value="1"/>
</dbReference>
<evidence type="ECO:0000256" key="1">
    <source>
        <dbReference type="ARBA" id="ARBA00022729"/>
    </source>
</evidence>
<keyword evidence="1" id="KW-0732">Signal</keyword>
<name>A0AA95HHQ4_9GAMM</name>
<organism evidence="2">
    <name type="scientific">Candidatus Thiothrix putei</name>
    <dbReference type="NCBI Taxonomy" id="3080811"/>
    <lineage>
        <taxon>Bacteria</taxon>
        <taxon>Pseudomonadati</taxon>
        <taxon>Pseudomonadota</taxon>
        <taxon>Gammaproteobacteria</taxon>
        <taxon>Thiotrichales</taxon>
        <taxon>Thiotrichaceae</taxon>
        <taxon>Thiothrix</taxon>
    </lineage>
</organism>
<dbReference type="Proteomes" id="UP001301326">
    <property type="component" value="Chromosome"/>
</dbReference>
<dbReference type="PANTHER" id="PTHR31836:SF21">
    <property type="entry name" value="EXPANSIN-LIKE PROTEIN 7"/>
    <property type="match status" value="1"/>
</dbReference>
<evidence type="ECO:0000313" key="2">
    <source>
        <dbReference type="EMBL" id="WGZ94811.1"/>
    </source>
</evidence>
<dbReference type="SUPFAM" id="SSF49590">
    <property type="entry name" value="PHL pollen allergen"/>
    <property type="match status" value="1"/>
</dbReference>
<dbReference type="PANTHER" id="PTHR31836">
    <property type="match status" value="1"/>
</dbReference>
<proteinExistence type="predicted"/>
<reference evidence="2" key="2">
    <citation type="submission" date="2023-04" db="EMBL/GenBank/DDBJ databases">
        <authorList>
            <person name="Beletskiy A.V."/>
            <person name="Mardanov A.V."/>
            <person name="Ravin N.V."/>
        </authorList>
    </citation>
    <scope>NUCLEOTIDE SEQUENCE</scope>
    <source>
        <strain evidence="2">GKL-02</strain>
    </source>
</reference>
<dbReference type="KEGG" id="tput:QJT81_02115"/>
<reference evidence="2" key="1">
    <citation type="journal article" date="2023" name="Int. J. Mol. Sci.">
        <title>Metagenomics Revealed a New Genus 'Candidatus Thiocaldithrix dubininis' gen. nov., sp. nov. and a New Species 'Candidatus Thiothrix putei' sp. nov. in the Family Thiotrichaceae, Some Members of Which Have Traits of Both Na+- and H+-Motive Energetics.</title>
        <authorList>
            <person name="Ravin N.V."/>
            <person name="Muntyan M.S."/>
            <person name="Smolyakov D.D."/>
            <person name="Rudenko T.S."/>
            <person name="Beletsky A.V."/>
            <person name="Mardanov A.V."/>
            <person name="Grabovich M.Y."/>
        </authorList>
    </citation>
    <scope>NUCLEOTIDE SEQUENCE</scope>
    <source>
        <strain evidence="2">GKL-02</strain>
    </source>
</reference>
<dbReference type="EMBL" id="CP124756">
    <property type="protein sequence ID" value="WGZ94811.1"/>
    <property type="molecule type" value="Genomic_DNA"/>
</dbReference>
<dbReference type="InterPro" id="IPR051477">
    <property type="entry name" value="Expansin_CellWall"/>
</dbReference>
<sequence>MSCKWWIARKAFNPLSPTLNSLHGNAISTTASIWLNRQLQSACFHHHPNGGHECKRLCQFGSLRRFHQDNQQRYGANAQAGNLKLYFEGSSSQWWTAVQVRDHRYPIAKLEARLSGSSNAYTSVARESHNYFVAPSGLGSGPCDFRITDFWGQTVEIKAIQLMPGVELDSGTQFEVYDAATPANNSSTAAVSTAANTSSNGGSGATDWMILLLLGGLVARRLQRG</sequence>
<dbReference type="AlphaFoldDB" id="A0AA95HHQ4"/>
<gene>
    <name evidence="2" type="ORF">QJT81_02115</name>
</gene>
<dbReference type="InterPro" id="IPR036749">
    <property type="entry name" value="Expansin_CBD_sf"/>
</dbReference>
<accession>A0AA95HHQ4</accession>
<protein>
    <submittedName>
        <fullName evidence="2">Uncharacterized protein</fullName>
    </submittedName>
</protein>